<gene>
    <name evidence="15" type="ORF">H5410_025588</name>
</gene>
<dbReference type="SUPFAM" id="SSF52058">
    <property type="entry name" value="L domain-like"/>
    <property type="match status" value="2"/>
</dbReference>
<evidence type="ECO:0000259" key="14">
    <source>
        <dbReference type="PROSITE" id="PS50846"/>
    </source>
</evidence>
<dbReference type="GO" id="GO:0046872">
    <property type="term" value="F:metal ion binding"/>
    <property type="evidence" value="ECO:0007669"/>
    <property type="project" value="InterPro"/>
</dbReference>
<dbReference type="InterPro" id="IPR027417">
    <property type="entry name" value="P-loop_NTPase"/>
</dbReference>
<evidence type="ECO:0000256" key="8">
    <source>
        <dbReference type="ARBA" id="ARBA00022737"/>
    </source>
</evidence>
<dbReference type="Gene3D" id="3.40.50.300">
    <property type="entry name" value="P-loop containing nucleotide triphosphate hydrolases"/>
    <property type="match status" value="1"/>
</dbReference>
<comment type="function">
    <text evidence="1">Confers resistance to late blight (Phytophthora infestans) races carrying the avirulence gene Avr1. Resistance proteins guard the plant against pathogens that contain an appropriate avirulence protein via an indirect interaction with this avirulence protein. That triggers a defense system including the hypersensitive response, which restricts the pathogen growth.</text>
</comment>
<dbReference type="GO" id="GO:0009626">
    <property type="term" value="P:plant-type hypersensitive response"/>
    <property type="evidence" value="ECO:0007669"/>
    <property type="project" value="UniProtKB-KW"/>
</dbReference>
<sequence length="1918" mass="220280">MKWIVADDAFPNLEQLVLHDCPDLMEIPSCFTDILSLKYIEVDMSNKSVVKSAKNIEETQVEDSQNTNFKLVIIKLQDNQGNWHTDPIIVARLFVQYYEEQLGKKKEDRIRASSDIFNDGPVLTIEQQLEILKPFNEEDVRKTMFSIDVNSSPGPDGYGYAEYVAGAIWNITCLASKPPSGLLSSSYGMKAYISAIINDKASANFTTFQVSKSTGFGTPEPTDHLKHLEVLILYYVEFGDHREWKVSNGKFPQLKILKLEYFSLMKWIVADDAFPNLEQLVLHGCRHLMEIPSCFMDILSLQYIEVENCNESVVKSAMNIQETQVEDNQNTNKLVLIEVVIDFIPTELPYLRYFSALTHQNSTPSSISNLWNLETLILKRRSAMTLLLPSTVWDMVKLRYLYIPNFSPENKKALLENSPKLDDLETHSNPYFTCVEDAELMLRKTPNLRKLKCEVQCLKYPHQYHMLNFPIRLEILKLHLSKAFETVPFCISAPNLKYLKFSGFYLNSQYLSETADHLKHLEVLKLYRVEFGDHGEWKKMVLKFDTSRDEEILKRLSSLPGIKSISINRIEKILTVGGDVDADEVRLVVGKLSKRDMLLNCFDMRYLSRRSFGNSVSISSWRYRCQGRDETTTKEDGSDSVSVVGWDGEVGSGRVKIEEMEGGGDRVSQPDLGFGDGTGALSILGPSGLAPTFGSGVSFPFASECGMLNVSQKMIEFWKSEYTRILTICHDSGTQYRNKNVRMRSLYLEKVWVAFKSFAYWKEVIWKTKQEFRAEYSFPKTSLEANKVDDVNMHSPKFVMEVIDVFVENLDDLMKINDPSSWLFVPGHMKEQIEQVLKELKLLRFFVCFVSSKCIEPQYRRTTFYTLALIEASHNAMVVWLYLPVYGNGNQDVAPTEVSRLLSDFMEMKIKSIQPGNSIYIDVLQALKSTIPQAQRKHVAESGIVEIPTHSLTVGLSDQMANLQEMLCLLRDNLIHLPILDLEFHLQDMDSVILDAGLLIYSLYDIKGEKEDAILEDLNRELGFDLPRNIEPIKVMVYLVMQKAFQCNLPRIHGLGYVDFLLKNLKDFQGRYSDSLAFLKNQLQVIQTEFESMQPFLKVVVEEPHNKLKTLNEDCATHIIRKAYEVEYVVDGCINKEVPQWCIERWLLDIIEEITCIKAKIQEKNTVEDTMKSVIASSQLARTSRMNEEIVGFEDVIENLRKKLLNGTKGQDVISIHGMPGLGKTTLANRLYSDRSVVSQFDICAQCCVSQVYSYKDLLLALLRDAIGEGSVRRELHANELADMLRKTLLPRRYLILVDDVWDNSVWNDLSGCFPDVNNRSRIILTTRHHEVAKYASVHSDPLHLRMFDEVESWKLLGKKVFGEESCSPLLRDVGQRIAKMCGQLPLSIVLVAGILSKMEKEVECWEQVANNLGTHIHNDSRAVVDQSYHVLPCHLKSCFLYFGAFLEDRVIDISRLIRLWISESFIKSSEGRRLEDIAESYLENLIGRNLVMVTQRADSDGKVKACRLHDVLLDFCKERAAEENFLLWINRDQITKPSSCVYSHKQHAHLAFTDMKNLVEWSASCSRVGSVLFKNYDPYFAGRPLSSHAFSISRILLNFKFLKVLDLEHQVVIDSIPTELFYLRYLSAHIDQNSIPSSISNLWNLETLILNRTSAATGKTLLLPSTVWDMVKLRHLHIPKFSPENKKALLENSARLDGLETLFNPYFTRVEDAELMLRKTPNLRKLICEVECLEYPHQYHVLNFPIRLEMLKLHQSKIFKPISFCISAPNLKYLELSGFYLDSQYLSETTDHLKHLEVLKLYYVEFGDHRKWKVSNGMFPQLKILKLKCVSLMKWIVADDAFPNLEQLVLRGCRHLMEIPSCFMDILSLQYIEVENCNESVVKSAMNIQETQVEDNQNTNFKLVLIKKKAYPRHLKD</sequence>
<dbReference type="InterPro" id="IPR021929">
    <property type="entry name" value="R1A-like_N"/>
</dbReference>
<dbReference type="FunFam" id="3.40.50.300:FF:001091">
    <property type="entry name" value="Probable disease resistance protein At1g61300"/>
    <property type="match status" value="1"/>
</dbReference>
<dbReference type="FunFam" id="1.10.10.10:FF:000322">
    <property type="entry name" value="Probable disease resistance protein At1g63360"/>
    <property type="match status" value="1"/>
</dbReference>
<evidence type="ECO:0000256" key="12">
    <source>
        <dbReference type="ARBA" id="ARBA00023054"/>
    </source>
</evidence>
<dbReference type="GO" id="GO:0043531">
    <property type="term" value="F:ADP binding"/>
    <property type="evidence" value="ECO:0007669"/>
    <property type="project" value="InterPro"/>
</dbReference>
<dbReference type="SUPFAM" id="SSF52540">
    <property type="entry name" value="P-loop containing nucleoside triphosphate hydrolases"/>
    <property type="match status" value="1"/>
</dbReference>
<comment type="similarity">
    <text evidence="4">Belongs to the disease resistance NB-LRR family.</text>
</comment>
<evidence type="ECO:0000313" key="15">
    <source>
        <dbReference type="EMBL" id="KAG5604096.1"/>
    </source>
</evidence>
<keyword evidence="10" id="KW-0611">Plant defense</keyword>
<keyword evidence="5" id="KW-0963">Cytoplasm</keyword>
<keyword evidence="7" id="KW-0381">Hypersensitive response</keyword>
<dbReference type="PANTHER" id="PTHR15140:SF42">
    <property type="entry name" value="LATE BLIGHT RESISTANCE PROTEIN R1-A-LIKE"/>
    <property type="match status" value="1"/>
</dbReference>
<dbReference type="InterPro" id="IPR032675">
    <property type="entry name" value="LRR_dom_sf"/>
</dbReference>
<keyword evidence="9" id="KW-0547">Nucleotide-binding</keyword>
<dbReference type="PANTHER" id="PTHR15140">
    <property type="entry name" value="TUBULIN-SPECIFIC CHAPERONE E"/>
    <property type="match status" value="1"/>
</dbReference>
<organism evidence="15 16">
    <name type="scientific">Solanum commersonii</name>
    <name type="common">Commerson's wild potato</name>
    <name type="synonym">Commerson's nightshade</name>
    <dbReference type="NCBI Taxonomy" id="4109"/>
    <lineage>
        <taxon>Eukaryota</taxon>
        <taxon>Viridiplantae</taxon>
        <taxon>Streptophyta</taxon>
        <taxon>Embryophyta</taxon>
        <taxon>Tracheophyta</taxon>
        <taxon>Spermatophyta</taxon>
        <taxon>Magnoliopsida</taxon>
        <taxon>eudicotyledons</taxon>
        <taxon>Gunneridae</taxon>
        <taxon>Pentapetalae</taxon>
        <taxon>asterids</taxon>
        <taxon>lamiids</taxon>
        <taxon>Solanales</taxon>
        <taxon>Solanaceae</taxon>
        <taxon>Solanoideae</taxon>
        <taxon>Solaneae</taxon>
        <taxon>Solanum</taxon>
    </lineage>
</organism>
<dbReference type="GO" id="GO:0005524">
    <property type="term" value="F:ATP binding"/>
    <property type="evidence" value="ECO:0007669"/>
    <property type="project" value="UniProtKB-KW"/>
</dbReference>
<dbReference type="Pfam" id="PF23559">
    <property type="entry name" value="WHD_DRP"/>
    <property type="match status" value="1"/>
</dbReference>
<dbReference type="GO" id="GO:0051607">
    <property type="term" value="P:defense response to virus"/>
    <property type="evidence" value="ECO:0007669"/>
    <property type="project" value="UniProtKB-ARBA"/>
</dbReference>
<dbReference type="CDD" id="cd14798">
    <property type="entry name" value="RX-CC_like"/>
    <property type="match status" value="1"/>
</dbReference>
<proteinExistence type="inferred from homology"/>
<evidence type="ECO:0000256" key="10">
    <source>
        <dbReference type="ARBA" id="ARBA00022821"/>
    </source>
</evidence>
<dbReference type="Proteomes" id="UP000824120">
    <property type="component" value="Chromosome 5"/>
</dbReference>
<keyword evidence="12" id="KW-0175">Coiled coil</keyword>
<evidence type="ECO:0000256" key="11">
    <source>
        <dbReference type="ARBA" id="ARBA00022840"/>
    </source>
</evidence>
<accession>A0A9J5YWB1</accession>
<evidence type="ECO:0000256" key="4">
    <source>
        <dbReference type="ARBA" id="ARBA00008894"/>
    </source>
</evidence>
<name>A0A9J5YWB1_SOLCO</name>
<comment type="caution">
    <text evidence="15">The sequence shown here is derived from an EMBL/GenBank/DDBJ whole genome shotgun (WGS) entry which is preliminary data.</text>
</comment>
<evidence type="ECO:0000313" key="16">
    <source>
        <dbReference type="Proteomes" id="UP000824120"/>
    </source>
</evidence>
<keyword evidence="8" id="KW-0677">Repeat</keyword>
<evidence type="ECO:0000256" key="7">
    <source>
        <dbReference type="ARBA" id="ARBA00022667"/>
    </source>
</evidence>
<dbReference type="Pfam" id="PF12061">
    <property type="entry name" value="NB-LRR"/>
    <property type="match status" value="1"/>
</dbReference>
<dbReference type="EMBL" id="JACXVP010000005">
    <property type="protein sequence ID" value="KAG5604096.1"/>
    <property type="molecule type" value="Genomic_DNA"/>
</dbReference>
<keyword evidence="13" id="KW-0472">Membrane</keyword>
<dbReference type="InterPro" id="IPR002182">
    <property type="entry name" value="NB-ARC"/>
</dbReference>
<dbReference type="Gene3D" id="1.10.8.430">
    <property type="entry name" value="Helical domain of apoptotic protease-activating factors"/>
    <property type="match status" value="1"/>
</dbReference>
<evidence type="ECO:0000256" key="1">
    <source>
        <dbReference type="ARBA" id="ARBA00002074"/>
    </source>
</evidence>
<dbReference type="InterPro" id="IPR042197">
    <property type="entry name" value="Apaf_helical"/>
</dbReference>
<evidence type="ECO:0000256" key="5">
    <source>
        <dbReference type="ARBA" id="ARBA00022490"/>
    </source>
</evidence>
<dbReference type="Gene3D" id="1.10.10.10">
    <property type="entry name" value="Winged helix-like DNA-binding domain superfamily/Winged helix DNA-binding domain"/>
    <property type="match status" value="1"/>
</dbReference>
<protein>
    <recommendedName>
        <fullName evidence="14">HMA domain-containing protein</fullName>
    </recommendedName>
</protein>
<dbReference type="Pfam" id="PF00931">
    <property type="entry name" value="NB-ARC"/>
    <property type="match status" value="1"/>
</dbReference>
<dbReference type="InterPro" id="IPR006121">
    <property type="entry name" value="HMA_dom"/>
</dbReference>
<dbReference type="InterPro" id="IPR036388">
    <property type="entry name" value="WH-like_DNA-bd_sf"/>
</dbReference>
<keyword evidence="11" id="KW-0067">ATP-binding</keyword>
<evidence type="ECO:0000256" key="13">
    <source>
        <dbReference type="ARBA" id="ARBA00023136"/>
    </source>
</evidence>
<dbReference type="PRINTS" id="PR00364">
    <property type="entry name" value="DISEASERSIST"/>
</dbReference>
<dbReference type="Gene3D" id="3.80.10.10">
    <property type="entry name" value="Ribonuclease Inhibitor"/>
    <property type="match status" value="3"/>
</dbReference>
<feature type="domain" description="HMA" evidence="14">
    <location>
        <begin position="533"/>
        <end position="600"/>
    </location>
</feature>
<keyword evidence="6" id="KW-0433">Leucine-rich repeat</keyword>
<evidence type="ECO:0000256" key="2">
    <source>
        <dbReference type="ARBA" id="ARBA00004170"/>
    </source>
</evidence>
<dbReference type="OrthoDB" id="1257364at2759"/>
<evidence type="ECO:0000256" key="6">
    <source>
        <dbReference type="ARBA" id="ARBA00022614"/>
    </source>
</evidence>
<keyword evidence="16" id="KW-1185">Reference proteome</keyword>
<dbReference type="InterPro" id="IPR058922">
    <property type="entry name" value="WHD_DRP"/>
</dbReference>
<comment type="subcellular location">
    <subcellularLocation>
        <location evidence="3">Cytoplasm</location>
    </subcellularLocation>
    <subcellularLocation>
        <location evidence="2">Membrane</location>
        <topology evidence="2">Peripheral membrane protein</topology>
    </subcellularLocation>
</comment>
<evidence type="ECO:0000256" key="9">
    <source>
        <dbReference type="ARBA" id="ARBA00022741"/>
    </source>
</evidence>
<reference evidence="15 16" key="1">
    <citation type="submission" date="2020-09" db="EMBL/GenBank/DDBJ databases">
        <title>De no assembly of potato wild relative species, Solanum commersonii.</title>
        <authorList>
            <person name="Cho K."/>
        </authorList>
    </citation>
    <scope>NUCLEOTIDE SEQUENCE [LARGE SCALE GENOMIC DNA]</scope>
    <source>
        <strain evidence="15">LZ3.2</strain>
        <tissue evidence="15">Leaf</tissue>
    </source>
</reference>
<dbReference type="GO" id="GO:0016020">
    <property type="term" value="C:membrane"/>
    <property type="evidence" value="ECO:0007669"/>
    <property type="project" value="UniProtKB-SubCell"/>
</dbReference>
<dbReference type="PROSITE" id="PS50846">
    <property type="entry name" value="HMA_2"/>
    <property type="match status" value="1"/>
</dbReference>
<evidence type="ECO:0000256" key="3">
    <source>
        <dbReference type="ARBA" id="ARBA00004496"/>
    </source>
</evidence>
<dbReference type="GO" id="GO:0005737">
    <property type="term" value="C:cytoplasm"/>
    <property type="evidence" value="ECO:0007669"/>
    <property type="project" value="UniProtKB-SubCell"/>
</dbReference>
<dbReference type="InterPro" id="IPR038005">
    <property type="entry name" value="RX-like_CC"/>
</dbReference>